<gene>
    <name evidence="2" type="ORF">GCM10025772_14660</name>
</gene>
<evidence type="ECO:0000313" key="3">
    <source>
        <dbReference type="Proteomes" id="UP001501600"/>
    </source>
</evidence>
<dbReference type="PANTHER" id="PTHR42923:SF17">
    <property type="entry name" value="AMINE OXIDASE DOMAIN-CONTAINING PROTEIN"/>
    <property type="match status" value="1"/>
</dbReference>
<name>A0ABP9S384_9GAMM</name>
<protein>
    <submittedName>
        <fullName evidence="2">FAD-dependent oxidoreductase</fullName>
    </submittedName>
</protein>
<accession>A0ABP9S384</accession>
<dbReference type="Proteomes" id="UP001501600">
    <property type="component" value="Unassembled WGS sequence"/>
</dbReference>
<proteinExistence type="predicted"/>
<dbReference type="SUPFAM" id="SSF51905">
    <property type="entry name" value="FAD/NAD(P)-binding domain"/>
    <property type="match status" value="1"/>
</dbReference>
<keyword evidence="3" id="KW-1185">Reference proteome</keyword>
<reference evidence="3" key="1">
    <citation type="journal article" date="2019" name="Int. J. Syst. Evol. Microbiol.">
        <title>The Global Catalogue of Microorganisms (GCM) 10K type strain sequencing project: providing services to taxonomists for standard genome sequencing and annotation.</title>
        <authorList>
            <consortium name="The Broad Institute Genomics Platform"/>
            <consortium name="The Broad Institute Genome Sequencing Center for Infectious Disease"/>
            <person name="Wu L."/>
            <person name="Ma J."/>
        </authorList>
    </citation>
    <scope>NUCLEOTIDE SEQUENCE [LARGE SCALE GENOMIC DNA]</scope>
    <source>
        <strain evidence="3">JCM 18720</strain>
    </source>
</reference>
<dbReference type="InterPro" id="IPR036188">
    <property type="entry name" value="FAD/NAD-bd_sf"/>
</dbReference>
<evidence type="ECO:0000259" key="1">
    <source>
        <dbReference type="Pfam" id="PF01593"/>
    </source>
</evidence>
<feature type="domain" description="Amine oxidase" evidence="1">
    <location>
        <begin position="15"/>
        <end position="273"/>
    </location>
</feature>
<dbReference type="RefSeq" id="WP_345316400.1">
    <property type="nucleotide sequence ID" value="NZ_BAABLF010000008.1"/>
</dbReference>
<dbReference type="InterPro" id="IPR002937">
    <property type="entry name" value="Amino_oxidase"/>
</dbReference>
<dbReference type="PANTHER" id="PTHR42923">
    <property type="entry name" value="PROTOPORPHYRINOGEN OXIDASE"/>
    <property type="match status" value="1"/>
</dbReference>
<evidence type="ECO:0000313" key="2">
    <source>
        <dbReference type="EMBL" id="GAA5190313.1"/>
    </source>
</evidence>
<dbReference type="InterPro" id="IPR050464">
    <property type="entry name" value="Zeta_carotene_desat/Oxidored"/>
</dbReference>
<comment type="caution">
    <text evidence="2">The sequence shown here is derived from an EMBL/GenBank/DDBJ whole genome shotgun (WGS) entry which is preliminary data.</text>
</comment>
<dbReference type="Gene3D" id="3.50.50.60">
    <property type="entry name" value="FAD/NAD(P)-binding domain"/>
    <property type="match status" value="2"/>
</dbReference>
<dbReference type="Pfam" id="PF01593">
    <property type="entry name" value="Amino_oxidase"/>
    <property type="match status" value="1"/>
</dbReference>
<dbReference type="EMBL" id="BAABLF010000008">
    <property type="protein sequence ID" value="GAA5190313.1"/>
    <property type="molecule type" value="Genomic_DNA"/>
</dbReference>
<organism evidence="2 3">
    <name type="scientific">Ferrimonas gelatinilytica</name>
    <dbReference type="NCBI Taxonomy" id="1255257"/>
    <lineage>
        <taxon>Bacteria</taxon>
        <taxon>Pseudomonadati</taxon>
        <taxon>Pseudomonadota</taxon>
        <taxon>Gammaproteobacteria</taxon>
        <taxon>Alteromonadales</taxon>
        <taxon>Ferrimonadaceae</taxon>
        <taxon>Ferrimonas</taxon>
    </lineage>
</organism>
<sequence>MDETPMNIAVVGGGVSGLVTAHLLGQKHRVTLFESESWLGGHTHTVEVDGMAVDTGFIVYNDRTYPKFQALLASLGIKGRKTEMSFSVSDGKLEYNGHNLNTLLAQRRNLFRPKFWRMVAQILRFNKLGRELVEQGRCPDITLGEFLQQEGFSGWMVSHYLLPMGAAIWSTSLADMREFPVHLFLRFFHHHGLLSVTNRPQWYTVEGGSWQYVRAIHAAGRFSLQQGVAIEQVLRDADGVRLLDSRGEEHQFDQVVLACHSDQALAMLADPSEDERAILSDIRYQENEVVLHTDIAQLPKAPRAWASWNYQLGRSEDAHAPVAVTYNMNILQRLPGATTYCVTLNPVTEIAPEKVLGRFRYAHPQFDVAAEAAKQRRNAICGQRRTHYCGAYWYNGFHEDGVRSALDVCERFGVSL</sequence>